<gene>
    <name evidence="1" type="ORF">DM01DRAFT_301004</name>
</gene>
<sequence>MTQTSANPKSSLNKSIDDGVNQAINNEEWSIDPFLRQSKGTDLKTLVMTVSTRWKTERITSRMSDTTEPILYK</sequence>
<dbReference type="EMBL" id="MCGT01000016">
    <property type="protein sequence ID" value="ORX53167.1"/>
    <property type="molecule type" value="Genomic_DNA"/>
</dbReference>
<dbReference type="Proteomes" id="UP000242146">
    <property type="component" value="Unassembled WGS sequence"/>
</dbReference>
<organism evidence="1 2">
    <name type="scientific">Hesseltinella vesiculosa</name>
    <dbReference type="NCBI Taxonomy" id="101127"/>
    <lineage>
        <taxon>Eukaryota</taxon>
        <taxon>Fungi</taxon>
        <taxon>Fungi incertae sedis</taxon>
        <taxon>Mucoromycota</taxon>
        <taxon>Mucoromycotina</taxon>
        <taxon>Mucoromycetes</taxon>
        <taxon>Mucorales</taxon>
        <taxon>Cunninghamellaceae</taxon>
        <taxon>Hesseltinella</taxon>
    </lineage>
</organism>
<accession>A0A1X2GGE3</accession>
<reference evidence="1 2" key="1">
    <citation type="submission" date="2016-07" db="EMBL/GenBank/DDBJ databases">
        <title>Pervasive Adenine N6-methylation of Active Genes in Fungi.</title>
        <authorList>
            <consortium name="DOE Joint Genome Institute"/>
            <person name="Mondo S.J."/>
            <person name="Dannebaum R.O."/>
            <person name="Kuo R.C."/>
            <person name="Labutti K."/>
            <person name="Haridas S."/>
            <person name="Kuo A."/>
            <person name="Salamov A."/>
            <person name="Ahrendt S.R."/>
            <person name="Lipzen A."/>
            <person name="Sullivan W."/>
            <person name="Andreopoulos W.B."/>
            <person name="Clum A."/>
            <person name="Lindquist E."/>
            <person name="Daum C."/>
            <person name="Ramamoorthy G.K."/>
            <person name="Gryganskyi A."/>
            <person name="Culley D."/>
            <person name="Magnuson J.K."/>
            <person name="James T.Y."/>
            <person name="O'Malley M.A."/>
            <person name="Stajich J.E."/>
            <person name="Spatafora J.W."/>
            <person name="Visel A."/>
            <person name="Grigoriev I.V."/>
        </authorList>
    </citation>
    <scope>NUCLEOTIDE SEQUENCE [LARGE SCALE GENOMIC DNA]</scope>
    <source>
        <strain evidence="1 2">NRRL 3301</strain>
    </source>
</reference>
<protein>
    <submittedName>
        <fullName evidence="1">Uncharacterized protein</fullName>
    </submittedName>
</protein>
<name>A0A1X2GGE3_9FUNG</name>
<proteinExistence type="predicted"/>
<evidence type="ECO:0000313" key="2">
    <source>
        <dbReference type="Proteomes" id="UP000242146"/>
    </source>
</evidence>
<evidence type="ECO:0000313" key="1">
    <source>
        <dbReference type="EMBL" id="ORX53167.1"/>
    </source>
</evidence>
<keyword evidence="2" id="KW-1185">Reference proteome</keyword>
<dbReference type="AlphaFoldDB" id="A0A1X2GGE3"/>
<comment type="caution">
    <text evidence="1">The sequence shown here is derived from an EMBL/GenBank/DDBJ whole genome shotgun (WGS) entry which is preliminary data.</text>
</comment>